<comment type="similarity">
    <text evidence="3 10">Belongs to the peptidase S54 family.</text>
</comment>
<dbReference type="EC" id="3.4.21.105" evidence="10"/>
<dbReference type="PANTHER" id="PTHR22936:SF69">
    <property type="entry name" value="RHOMBOID-LIKE PROTEIN"/>
    <property type="match status" value="1"/>
</dbReference>
<proteinExistence type="inferred from homology"/>
<feature type="transmembrane region" description="Helical" evidence="10">
    <location>
        <begin position="602"/>
        <end position="620"/>
    </location>
</feature>
<organism evidence="13 14">
    <name type="scientific">Leucosporidium creatinivorum</name>
    <dbReference type="NCBI Taxonomy" id="106004"/>
    <lineage>
        <taxon>Eukaryota</taxon>
        <taxon>Fungi</taxon>
        <taxon>Dikarya</taxon>
        <taxon>Basidiomycota</taxon>
        <taxon>Pucciniomycotina</taxon>
        <taxon>Microbotryomycetes</taxon>
        <taxon>Leucosporidiales</taxon>
        <taxon>Leucosporidium</taxon>
    </lineage>
</organism>
<feature type="transmembrane region" description="Helical" evidence="10">
    <location>
        <begin position="376"/>
        <end position="394"/>
    </location>
</feature>
<comment type="subcellular location">
    <subcellularLocation>
        <location evidence="2 10">Membrane</location>
        <topology evidence="2 10">Multi-pass membrane protein</topology>
    </subcellularLocation>
</comment>
<dbReference type="GO" id="GO:0004252">
    <property type="term" value="F:serine-type endopeptidase activity"/>
    <property type="evidence" value="ECO:0007669"/>
    <property type="project" value="InterPro"/>
</dbReference>
<dbReference type="EMBL" id="MCGR01000003">
    <property type="protein sequence ID" value="ORY90853.1"/>
    <property type="molecule type" value="Genomic_DNA"/>
</dbReference>
<evidence type="ECO:0000256" key="10">
    <source>
        <dbReference type="RuleBase" id="RU362115"/>
    </source>
</evidence>
<dbReference type="InParanoid" id="A0A1Y2G324"/>
<feature type="compositionally biased region" description="Polar residues" evidence="11">
    <location>
        <begin position="157"/>
        <end position="178"/>
    </location>
</feature>
<evidence type="ECO:0000256" key="2">
    <source>
        <dbReference type="ARBA" id="ARBA00004141"/>
    </source>
</evidence>
<comment type="function">
    <text evidence="10">Serine protease involved in intramembrane proteolysis.</text>
</comment>
<feature type="transmembrane region" description="Helical" evidence="10">
    <location>
        <begin position="518"/>
        <end position="540"/>
    </location>
</feature>
<evidence type="ECO:0000256" key="11">
    <source>
        <dbReference type="SAM" id="MobiDB-lite"/>
    </source>
</evidence>
<dbReference type="InterPro" id="IPR035952">
    <property type="entry name" value="Rhomboid-like_sf"/>
</dbReference>
<evidence type="ECO:0000259" key="12">
    <source>
        <dbReference type="Pfam" id="PF01694"/>
    </source>
</evidence>
<dbReference type="GO" id="GO:0016020">
    <property type="term" value="C:membrane"/>
    <property type="evidence" value="ECO:0007669"/>
    <property type="project" value="UniProtKB-SubCell"/>
</dbReference>
<evidence type="ECO:0000313" key="13">
    <source>
        <dbReference type="EMBL" id="ORY90853.1"/>
    </source>
</evidence>
<sequence>MSRRASPPPQDDSYLSQLGTSFLVAQAPSTDDHSQQQHGAAYEQQSRAGHSTVAPSYFSAPVVHPSDIYGRPAPPSEVNYNFADDVSTIAPDDSVSQLDRRLTGRRLGGPRPMESSMASTPAIPAIPEIHDPSLYQYVPPAMLEDDRSTIVARNAPIQQQAPNRAMESTSAAPVQSYTPRAYAEEEEEEDFVRGHAANQSSSAALPLVPGAADMSGFRSDVAREGGSGVSAYQPPVKGYAAVGREDDDDQPYAAYSRARDPDLEASIRNVRNGQDPSDGSATLASAWTNPLGYLKSRNSSYGESNKDSYPPGAFSMDDVNKSRTGPPSINIVEQQAQDPALMRTAPWWKRMIYDSTPTEVRIAEHKRDIGIQKRPWASWILSVVFCIVMIIEMVRMAQYTGSPIQTKPSFNVMIGPSGAVLINTGARFAACQKYVANVSDIDWICLKDTNKASVATQDGLCTISDICGFGGFATPEDADQSFRFVLPIFLHAGIVHLLLNVLAQCFSSAQVERQMGSLKFLILYIPSGIFGFILGDNFALVGQPSVGASGAIFGTHAAILVDLLAHWEIEYRPVRKLIYLIIEIIVGLALGLVPGVDNFAHIGGFCVGLLMAVLLFPIIHQTKRHRIIFIVLRLIAFPLVIVLFVVLTRNFYTTDPSSACSWCRYLSCWPTSSNNHCKGTGLSSTTSSGAFQSLFTILVTTFILPLL</sequence>
<evidence type="ECO:0000256" key="7">
    <source>
        <dbReference type="ARBA" id="ARBA00022825"/>
    </source>
</evidence>
<feature type="transmembrane region" description="Helical" evidence="10">
    <location>
        <begin position="627"/>
        <end position="647"/>
    </location>
</feature>
<dbReference type="SUPFAM" id="SSF144091">
    <property type="entry name" value="Rhomboid-like"/>
    <property type="match status" value="1"/>
</dbReference>
<gene>
    <name evidence="13" type="ORF">BCR35DRAFT_274877</name>
</gene>
<feature type="compositionally biased region" description="Pro residues" evidence="11">
    <location>
        <begin position="1"/>
        <end position="10"/>
    </location>
</feature>
<comment type="caution">
    <text evidence="10">Lacks conserved residue(s) required for the propagation of feature annotation.</text>
</comment>
<evidence type="ECO:0000256" key="3">
    <source>
        <dbReference type="ARBA" id="ARBA00009045"/>
    </source>
</evidence>
<feature type="region of interest" description="Disordered" evidence="11">
    <location>
        <begin position="91"/>
        <end position="124"/>
    </location>
</feature>
<feature type="region of interest" description="Disordered" evidence="11">
    <location>
        <begin position="1"/>
        <end position="53"/>
    </location>
</feature>
<keyword evidence="14" id="KW-1185">Reference proteome</keyword>
<evidence type="ECO:0000256" key="8">
    <source>
        <dbReference type="ARBA" id="ARBA00022989"/>
    </source>
</evidence>
<feature type="transmembrane region" description="Helical" evidence="10">
    <location>
        <begin position="484"/>
        <end position="506"/>
    </location>
</feature>
<dbReference type="PANTHER" id="PTHR22936">
    <property type="entry name" value="RHOMBOID-RELATED"/>
    <property type="match status" value="1"/>
</dbReference>
<dbReference type="OrthoDB" id="2146116at2759"/>
<keyword evidence="9 10" id="KW-0472">Membrane</keyword>
<dbReference type="STRING" id="106004.A0A1Y2G324"/>
<protein>
    <recommendedName>
        <fullName evidence="10">Rhomboid-type serine protease</fullName>
        <ecNumber evidence="10">3.4.21.105</ecNumber>
    </recommendedName>
</protein>
<reference evidence="13 14" key="1">
    <citation type="submission" date="2016-07" db="EMBL/GenBank/DDBJ databases">
        <title>Pervasive Adenine N6-methylation of Active Genes in Fungi.</title>
        <authorList>
            <consortium name="DOE Joint Genome Institute"/>
            <person name="Mondo S.J."/>
            <person name="Dannebaum R.O."/>
            <person name="Kuo R.C."/>
            <person name="Labutti K."/>
            <person name="Haridas S."/>
            <person name="Kuo A."/>
            <person name="Salamov A."/>
            <person name="Ahrendt S.R."/>
            <person name="Lipzen A."/>
            <person name="Sullivan W."/>
            <person name="Andreopoulos W.B."/>
            <person name="Clum A."/>
            <person name="Lindquist E."/>
            <person name="Daum C."/>
            <person name="Ramamoorthy G.K."/>
            <person name="Gryganskyi A."/>
            <person name="Culley D."/>
            <person name="Magnuson J.K."/>
            <person name="James T.Y."/>
            <person name="O'Malley M.A."/>
            <person name="Stajich J.E."/>
            <person name="Spatafora J.W."/>
            <person name="Visel A."/>
            <person name="Grigoriev I.V."/>
        </authorList>
    </citation>
    <scope>NUCLEOTIDE SEQUENCE [LARGE SCALE GENOMIC DNA]</scope>
    <source>
        <strain evidence="13 14">62-1032</strain>
    </source>
</reference>
<keyword evidence="6 10" id="KW-0378">Hydrolase</keyword>
<accession>A0A1Y2G324</accession>
<keyword evidence="8 10" id="KW-1133">Transmembrane helix</keyword>
<feature type="transmembrane region" description="Helical" evidence="10">
    <location>
        <begin position="577"/>
        <end position="596"/>
    </location>
</feature>
<feature type="region of interest" description="Disordered" evidence="11">
    <location>
        <begin position="157"/>
        <end position="207"/>
    </location>
</feature>
<dbReference type="InterPro" id="IPR022764">
    <property type="entry name" value="Peptidase_S54_rhomboid_dom"/>
</dbReference>
<dbReference type="InterPro" id="IPR002610">
    <property type="entry name" value="Peptidase_S54_rhomboid-like"/>
</dbReference>
<dbReference type="Pfam" id="PF01694">
    <property type="entry name" value="Rhomboid"/>
    <property type="match status" value="1"/>
</dbReference>
<feature type="domain" description="Peptidase S54 rhomboid" evidence="12">
    <location>
        <begin position="480"/>
        <end position="617"/>
    </location>
</feature>
<keyword evidence="7 10" id="KW-0720">Serine protease</keyword>
<name>A0A1Y2G324_9BASI</name>
<evidence type="ECO:0000256" key="6">
    <source>
        <dbReference type="ARBA" id="ARBA00022801"/>
    </source>
</evidence>
<keyword evidence="5 10" id="KW-0812">Transmembrane</keyword>
<dbReference type="GO" id="GO:0006508">
    <property type="term" value="P:proteolysis"/>
    <property type="evidence" value="ECO:0007669"/>
    <property type="project" value="UniProtKB-KW"/>
</dbReference>
<evidence type="ECO:0000256" key="4">
    <source>
        <dbReference type="ARBA" id="ARBA00022670"/>
    </source>
</evidence>
<feature type="transmembrane region" description="Helical" evidence="10">
    <location>
        <begin position="546"/>
        <end position="565"/>
    </location>
</feature>
<keyword evidence="4 10" id="KW-0645">Protease</keyword>
<dbReference type="AlphaFoldDB" id="A0A1Y2G324"/>
<comment type="caution">
    <text evidence="13">The sequence shown here is derived from an EMBL/GenBank/DDBJ whole genome shotgun (WGS) entry which is preliminary data.</text>
</comment>
<feature type="transmembrane region" description="Helical" evidence="10">
    <location>
        <begin position="689"/>
        <end position="706"/>
    </location>
</feature>
<dbReference type="Proteomes" id="UP000193467">
    <property type="component" value="Unassembled WGS sequence"/>
</dbReference>
<evidence type="ECO:0000313" key="14">
    <source>
        <dbReference type="Proteomes" id="UP000193467"/>
    </source>
</evidence>
<evidence type="ECO:0000256" key="9">
    <source>
        <dbReference type="ARBA" id="ARBA00023136"/>
    </source>
</evidence>
<evidence type="ECO:0000256" key="5">
    <source>
        <dbReference type="ARBA" id="ARBA00022692"/>
    </source>
</evidence>
<comment type="catalytic activity">
    <reaction evidence="1 10">
        <text>Cleaves type-1 transmembrane domains using a catalytic dyad composed of serine and histidine that are contributed by different transmembrane domains.</text>
        <dbReference type="EC" id="3.4.21.105"/>
    </reaction>
</comment>
<evidence type="ECO:0000256" key="1">
    <source>
        <dbReference type="ARBA" id="ARBA00000156"/>
    </source>
</evidence>
<dbReference type="Gene3D" id="1.20.1540.10">
    <property type="entry name" value="Rhomboid-like"/>
    <property type="match status" value="1"/>
</dbReference>